<dbReference type="EMBL" id="HBIO01007270">
    <property type="protein sequence ID" value="CAE0460577.1"/>
    <property type="molecule type" value="Transcribed_RNA"/>
</dbReference>
<dbReference type="SMART" id="SM00185">
    <property type="entry name" value="ARM"/>
    <property type="match status" value="2"/>
</dbReference>
<dbReference type="Gene3D" id="1.25.10.10">
    <property type="entry name" value="Leucine-rich Repeat Variant"/>
    <property type="match status" value="1"/>
</dbReference>
<evidence type="ECO:0000256" key="1">
    <source>
        <dbReference type="ARBA" id="ARBA00010394"/>
    </source>
</evidence>
<evidence type="ECO:0000256" key="4">
    <source>
        <dbReference type="SAM" id="MobiDB-lite"/>
    </source>
</evidence>
<keyword evidence="3" id="KW-0653">Protein transport</keyword>
<dbReference type="SUPFAM" id="SSF48371">
    <property type="entry name" value="ARM repeat"/>
    <property type="match status" value="1"/>
</dbReference>
<name>A0A7S3V6K2_9STRA</name>
<evidence type="ECO:0008006" key="6">
    <source>
        <dbReference type="Google" id="ProtNLM"/>
    </source>
</evidence>
<dbReference type="InterPro" id="IPR000225">
    <property type="entry name" value="Armadillo"/>
</dbReference>
<reference evidence="5" key="1">
    <citation type="submission" date="2021-01" db="EMBL/GenBank/DDBJ databases">
        <authorList>
            <person name="Corre E."/>
            <person name="Pelletier E."/>
            <person name="Niang G."/>
            <person name="Scheremetjew M."/>
            <person name="Finn R."/>
            <person name="Kale V."/>
            <person name="Holt S."/>
            <person name="Cochrane G."/>
            <person name="Meng A."/>
            <person name="Brown T."/>
            <person name="Cohen L."/>
        </authorList>
    </citation>
    <scope>NUCLEOTIDE SEQUENCE</scope>
    <source>
        <strain evidence="5">MM31A-1</strain>
    </source>
</reference>
<dbReference type="AlphaFoldDB" id="A0A7S3V6K2"/>
<comment type="similarity">
    <text evidence="1">Belongs to the importin alpha family.</text>
</comment>
<keyword evidence="2" id="KW-0813">Transport</keyword>
<protein>
    <recommendedName>
        <fullName evidence="6">Importin subunit alpha</fullName>
    </recommendedName>
</protein>
<gene>
    <name evidence="5" type="ORF">CDEB00056_LOCUS5418</name>
</gene>
<dbReference type="GO" id="GO:0015031">
    <property type="term" value="P:protein transport"/>
    <property type="evidence" value="ECO:0007669"/>
    <property type="project" value="UniProtKB-KW"/>
</dbReference>
<organism evidence="5">
    <name type="scientific">Chaetoceros debilis</name>
    <dbReference type="NCBI Taxonomy" id="122233"/>
    <lineage>
        <taxon>Eukaryota</taxon>
        <taxon>Sar</taxon>
        <taxon>Stramenopiles</taxon>
        <taxon>Ochrophyta</taxon>
        <taxon>Bacillariophyta</taxon>
        <taxon>Coscinodiscophyceae</taxon>
        <taxon>Chaetocerotophycidae</taxon>
        <taxon>Chaetocerotales</taxon>
        <taxon>Chaetocerotaceae</taxon>
        <taxon>Chaetoceros</taxon>
    </lineage>
</organism>
<proteinExistence type="inferred from homology"/>
<dbReference type="InterPro" id="IPR011989">
    <property type="entry name" value="ARM-like"/>
</dbReference>
<dbReference type="InterPro" id="IPR016024">
    <property type="entry name" value="ARM-type_fold"/>
</dbReference>
<evidence type="ECO:0000256" key="2">
    <source>
        <dbReference type="ARBA" id="ARBA00022448"/>
    </source>
</evidence>
<evidence type="ECO:0000256" key="3">
    <source>
        <dbReference type="ARBA" id="ARBA00022927"/>
    </source>
</evidence>
<feature type="compositionally biased region" description="Basic residues" evidence="4">
    <location>
        <begin position="24"/>
        <end position="49"/>
    </location>
</feature>
<feature type="region of interest" description="Disordered" evidence="4">
    <location>
        <begin position="595"/>
        <end position="627"/>
    </location>
</feature>
<accession>A0A7S3V6K2</accession>
<feature type="region of interest" description="Disordered" evidence="4">
    <location>
        <begin position="1"/>
        <end position="49"/>
    </location>
</feature>
<evidence type="ECO:0000313" key="5">
    <source>
        <dbReference type="EMBL" id="CAE0460577.1"/>
    </source>
</evidence>
<sequence>MSSQKRPARTNVKDASASSLRKSMTQRRHRLTAQIRKNKKSQQIQLKRRHVSSVSTLSTPISTSETPKAPDECLQQLIASPSIFTLSSLQTSLASSKQPASLPLNDLSSQQADQFLHVLTGFLSINNEETCILHSLRILTNLAAMECLDSYYTRSTSWCSFILASDIPSGLAASLSSPKGESVLEQACWVIGNIAGDSQHCRDRLISLGFIPKLIASLRQCTTDASVKVRRNIYWALSNMARGNSTALPFVQGGLSSSDLLSELKRDVTDDRLNEWDVRKELYCLITFLTGKEDEVADILLNDEVLTILSGHFSYVTNYILEKRDRGTLFQSVIPLIRIFGNLATMAGGKYVPGLIAVGANTIVQTLAIWLQVHKPCGETITIANEATWVIGALLCDVGYADHPSTTVACPILFPVLCNVLLVGTFTLEWKREVLNAIWNALAAPPGSAGEETLYTRDELLLRIYKTKGMIRALVGLCTCMDVDAIRPAVNIIDAFHRRIGRHDDSAARILEEAECLHALEHICDAASTSASYGGGTDWSTAGHSGGMDYCAEMAANLIDDFYGDEEVDWDIGGSSKEFEFGVKEPVPVFDFTDQNATSSTTHNSLKDPMLGQSSGRGRGRGRGRVLPSWMLNKV</sequence>
<dbReference type="PANTHER" id="PTHR23316">
    <property type="entry name" value="IMPORTIN ALPHA"/>
    <property type="match status" value="1"/>
</dbReference>
<feature type="compositionally biased region" description="Polar residues" evidence="4">
    <location>
        <begin position="595"/>
        <end position="604"/>
    </location>
</feature>